<keyword evidence="3" id="KW-1185">Reference proteome</keyword>
<dbReference type="Proteomes" id="UP000016932">
    <property type="component" value="Unassembled WGS sequence"/>
</dbReference>
<protein>
    <submittedName>
        <fullName evidence="2">Uncharacterized protein</fullName>
    </submittedName>
</protein>
<accession>M2ZEE8</accession>
<dbReference type="VEuPathDB" id="FungiDB:MYCFIDRAFT_179758"/>
<sequence length="280" mass="30834">MLHCNGWLTGHTTSSEPTSGLTLTIPPTHNSLFLSTLRLNYRHTSSGVWHCQEDISSPSSTPASATQLNKRPSCFRFLEVETGTCAWKETCSEGSPRSHFAAVRHHGCYAHAPWRPNSTLHSGHTPRSMPATLHVSHFMAATLHVSHFTAATLHSPCRLHSTLYAGHTPRPMPATLHVSRFMAATLHASQRPHSTLNAGHASRFTPHGGYAHAPWRPHSTLYAGHASRSITLYAGHNAFTGLAMHSRRRQSVLAATLYALWRPQCIHRSENAFTTATMHS</sequence>
<proteinExistence type="predicted"/>
<organism evidence="2 3">
    <name type="scientific">Pseudocercospora fijiensis (strain CIRAD86)</name>
    <name type="common">Black leaf streak disease fungus</name>
    <name type="synonym">Mycosphaerella fijiensis</name>
    <dbReference type="NCBI Taxonomy" id="383855"/>
    <lineage>
        <taxon>Eukaryota</taxon>
        <taxon>Fungi</taxon>
        <taxon>Dikarya</taxon>
        <taxon>Ascomycota</taxon>
        <taxon>Pezizomycotina</taxon>
        <taxon>Dothideomycetes</taxon>
        <taxon>Dothideomycetidae</taxon>
        <taxon>Mycosphaerellales</taxon>
        <taxon>Mycosphaerellaceae</taxon>
        <taxon>Pseudocercospora</taxon>
    </lineage>
</organism>
<feature type="region of interest" description="Disordered" evidence="1">
    <location>
        <begin position="1"/>
        <end position="20"/>
    </location>
</feature>
<evidence type="ECO:0000256" key="1">
    <source>
        <dbReference type="SAM" id="MobiDB-lite"/>
    </source>
</evidence>
<dbReference type="GeneID" id="19334204"/>
<dbReference type="RefSeq" id="XP_007931939.1">
    <property type="nucleotide sequence ID" value="XM_007933748.1"/>
</dbReference>
<reference evidence="2 3" key="1">
    <citation type="journal article" date="2012" name="PLoS Pathog.">
        <title>Diverse lifestyles and strategies of plant pathogenesis encoded in the genomes of eighteen Dothideomycetes fungi.</title>
        <authorList>
            <person name="Ohm R.A."/>
            <person name="Feau N."/>
            <person name="Henrissat B."/>
            <person name="Schoch C.L."/>
            <person name="Horwitz B.A."/>
            <person name="Barry K.W."/>
            <person name="Condon B.J."/>
            <person name="Copeland A.C."/>
            <person name="Dhillon B."/>
            <person name="Glaser F."/>
            <person name="Hesse C.N."/>
            <person name="Kosti I."/>
            <person name="LaButti K."/>
            <person name="Lindquist E.A."/>
            <person name="Lucas S."/>
            <person name="Salamov A.A."/>
            <person name="Bradshaw R.E."/>
            <person name="Ciuffetti L."/>
            <person name="Hamelin R.C."/>
            <person name="Kema G.H.J."/>
            <person name="Lawrence C."/>
            <person name="Scott J.A."/>
            <person name="Spatafora J.W."/>
            <person name="Turgeon B.G."/>
            <person name="de Wit P.J.G.M."/>
            <person name="Zhong S."/>
            <person name="Goodwin S.B."/>
            <person name="Grigoriev I.V."/>
        </authorList>
    </citation>
    <scope>NUCLEOTIDE SEQUENCE [LARGE SCALE GENOMIC DNA]</scope>
    <source>
        <strain evidence="2 3">CIRAD86</strain>
    </source>
</reference>
<dbReference type="AlphaFoldDB" id="M2ZEE8"/>
<evidence type="ECO:0000313" key="3">
    <source>
        <dbReference type="Proteomes" id="UP000016932"/>
    </source>
</evidence>
<evidence type="ECO:0000313" key="2">
    <source>
        <dbReference type="EMBL" id="EME77509.1"/>
    </source>
</evidence>
<gene>
    <name evidence="2" type="ORF">MYCFIDRAFT_179758</name>
</gene>
<name>M2ZEE8_PSEFD</name>
<dbReference type="EMBL" id="KB446565">
    <property type="protein sequence ID" value="EME77509.1"/>
    <property type="molecule type" value="Genomic_DNA"/>
</dbReference>
<dbReference type="KEGG" id="pfj:MYCFIDRAFT_179758"/>
<dbReference type="HOGENOM" id="CLU_994423_0_0_1"/>
<feature type="compositionally biased region" description="Polar residues" evidence="1">
    <location>
        <begin position="10"/>
        <end position="20"/>
    </location>
</feature>